<protein>
    <submittedName>
        <fullName evidence="3">T-complex protein 11-like protein 1</fullName>
    </submittedName>
</protein>
<comment type="similarity">
    <text evidence="1">Belongs to the TCP11 family.</text>
</comment>
<feature type="compositionally biased region" description="Basic and acidic residues" evidence="2">
    <location>
        <begin position="12"/>
        <end position="25"/>
    </location>
</feature>
<name>A0A6F9DV33_9ASCI</name>
<sequence length="531" mass="60747">MSDKNKKHLPAKKRDHDFKMSKESKSFQSENNPIPYLLKGHFGIPPIKVSPSSSPPNKKSLSIDEFSKIKASAWNMTMAHEIALQGNSKVFDQIKPKQDQDESNKEKLHRVVKEEMHKAYWQLLRDELHSSPPVFDHAFVIIKDVKEMMVSLLADNRVTSLHKKIDEIFDIELLKQQAKHSALDVRKLSVNIIDTIAAMCAPIRDKDVAELYSIDDTVDLFRKIFDVMEIMKQDKINALVSAITPHIQKHHIQYEREKFNDILSKLPEGPIATERWLQNTHRQLLLTAEMDVTNKETNKTTISPLTLLKVAFTKLLDWNHSTNSFPETIAVDQERFINLQKEFQRVILTATLILTSLTTLSSDLSSHQHYMQTLKKNLLILLSDIDDFRKLDAIVDNLVEQIWKDTNEYAQTYNSVSHAVEPHKKKLLQEQLISLTDIKQNHVFKLLEKRAITYLLTITDILEIPASGYQIPPAPSALKVIGNELQNLGVAYAKLVNLNRLVYGPFYSTLLKKIIGLPQPNISSSETSKSL</sequence>
<dbReference type="EMBL" id="LR791011">
    <property type="protein sequence ID" value="CAB3266873.1"/>
    <property type="molecule type" value="mRNA"/>
</dbReference>
<evidence type="ECO:0000256" key="2">
    <source>
        <dbReference type="SAM" id="MobiDB-lite"/>
    </source>
</evidence>
<gene>
    <name evidence="3" type="primary">Tcp11l1</name>
</gene>
<proteinExistence type="evidence at transcript level"/>
<dbReference type="PANTHER" id="PTHR12832">
    <property type="entry name" value="TESTIS-SPECIFIC PROTEIN PBS13 T-COMPLEX 11"/>
    <property type="match status" value="1"/>
</dbReference>
<dbReference type="PANTHER" id="PTHR12832:SF11">
    <property type="entry name" value="LD23868P"/>
    <property type="match status" value="1"/>
</dbReference>
<dbReference type="AlphaFoldDB" id="A0A6F9DV33"/>
<feature type="region of interest" description="Disordered" evidence="2">
    <location>
        <begin position="1"/>
        <end position="31"/>
    </location>
</feature>
<evidence type="ECO:0000256" key="1">
    <source>
        <dbReference type="ARBA" id="ARBA00010954"/>
    </source>
</evidence>
<dbReference type="InterPro" id="IPR008862">
    <property type="entry name" value="Tcp11"/>
</dbReference>
<evidence type="ECO:0000313" key="3">
    <source>
        <dbReference type="EMBL" id="CAB3266873.1"/>
    </source>
</evidence>
<dbReference type="Pfam" id="PF05794">
    <property type="entry name" value="Tcp11"/>
    <property type="match status" value="1"/>
</dbReference>
<dbReference type="GO" id="GO:0007165">
    <property type="term" value="P:signal transduction"/>
    <property type="evidence" value="ECO:0007669"/>
    <property type="project" value="TreeGrafter"/>
</dbReference>
<organism evidence="3">
    <name type="scientific">Phallusia mammillata</name>
    <dbReference type="NCBI Taxonomy" id="59560"/>
    <lineage>
        <taxon>Eukaryota</taxon>
        <taxon>Metazoa</taxon>
        <taxon>Chordata</taxon>
        <taxon>Tunicata</taxon>
        <taxon>Ascidiacea</taxon>
        <taxon>Phlebobranchia</taxon>
        <taxon>Ascidiidae</taxon>
        <taxon>Phallusia</taxon>
    </lineage>
</organism>
<accession>A0A6F9DV33</accession>
<reference evidence="3" key="1">
    <citation type="submission" date="2020-04" db="EMBL/GenBank/DDBJ databases">
        <authorList>
            <person name="Neveu A P."/>
        </authorList>
    </citation>
    <scope>NUCLEOTIDE SEQUENCE</scope>
    <source>
        <tissue evidence="3">Whole embryo</tissue>
    </source>
</reference>
<feature type="compositionally biased region" description="Basic residues" evidence="2">
    <location>
        <begin position="1"/>
        <end position="11"/>
    </location>
</feature>